<dbReference type="Gene3D" id="3.30.1050.20">
    <property type="match status" value="1"/>
</dbReference>
<dbReference type="AlphaFoldDB" id="A0A4R6JQF1"/>
<dbReference type="GO" id="GO:0046872">
    <property type="term" value="F:metal ion binding"/>
    <property type="evidence" value="ECO:0007669"/>
    <property type="project" value="InterPro"/>
</dbReference>
<dbReference type="InterPro" id="IPR024344">
    <property type="entry name" value="MDMPI_metal-binding"/>
</dbReference>
<dbReference type="EMBL" id="SNWR01000001">
    <property type="protein sequence ID" value="TDO37601.1"/>
    <property type="molecule type" value="Genomic_DNA"/>
</dbReference>
<keyword evidence="3" id="KW-0670">Pyruvate</keyword>
<comment type="caution">
    <text evidence="3">The sequence shown here is derived from an EMBL/GenBank/DDBJ whole genome shotgun (WGS) entry which is preliminary data.</text>
</comment>
<dbReference type="InterPro" id="IPR010872">
    <property type="entry name" value="MDMPI_C-term_domain"/>
</dbReference>
<evidence type="ECO:0000313" key="3">
    <source>
        <dbReference type="EMBL" id="TDO37601.1"/>
    </source>
</evidence>
<dbReference type="SUPFAM" id="SSF55718">
    <property type="entry name" value="SCP-like"/>
    <property type="match status" value="1"/>
</dbReference>
<feature type="domain" description="Mycothiol-dependent maleylpyruvate isomerase metal-binding" evidence="2">
    <location>
        <begin position="13"/>
        <end position="145"/>
    </location>
</feature>
<feature type="domain" description="MDMPI C-terminal" evidence="1">
    <location>
        <begin position="153"/>
        <end position="231"/>
    </location>
</feature>
<dbReference type="InterPro" id="IPR036527">
    <property type="entry name" value="SCP2_sterol-bd_dom_sf"/>
</dbReference>
<dbReference type="Pfam" id="PF11716">
    <property type="entry name" value="MDMPI_N"/>
    <property type="match status" value="1"/>
</dbReference>
<dbReference type="SUPFAM" id="SSF109854">
    <property type="entry name" value="DinB/YfiT-like putative metalloenzymes"/>
    <property type="match status" value="1"/>
</dbReference>
<keyword evidence="3" id="KW-0413">Isomerase</keyword>
<keyword evidence="4" id="KW-1185">Reference proteome</keyword>
<dbReference type="InterPro" id="IPR017517">
    <property type="entry name" value="Maleyloyr_isom"/>
</dbReference>
<dbReference type="InterPro" id="IPR034660">
    <property type="entry name" value="DinB/YfiT-like"/>
</dbReference>
<evidence type="ECO:0000313" key="4">
    <source>
        <dbReference type="Proteomes" id="UP000294901"/>
    </source>
</evidence>
<dbReference type="Gene3D" id="1.20.120.450">
    <property type="entry name" value="dinb family like domain"/>
    <property type="match status" value="1"/>
</dbReference>
<evidence type="ECO:0000259" key="1">
    <source>
        <dbReference type="Pfam" id="PF07398"/>
    </source>
</evidence>
<evidence type="ECO:0000259" key="2">
    <source>
        <dbReference type="Pfam" id="PF11716"/>
    </source>
</evidence>
<dbReference type="NCBIfam" id="TIGR03083">
    <property type="entry name" value="maleylpyruvate isomerase family mycothiol-dependent enzyme"/>
    <property type="match status" value="1"/>
</dbReference>
<organism evidence="3 4">
    <name type="scientific">Paractinoplanes brasiliensis</name>
    <dbReference type="NCBI Taxonomy" id="52695"/>
    <lineage>
        <taxon>Bacteria</taxon>
        <taxon>Bacillati</taxon>
        <taxon>Actinomycetota</taxon>
        <taxon>Actinomycetes</taxon>
        <taxon>Micromonosporales</taxon>
        <taxon>Micromonosporaceae</taxon>
        <taxon>Paractinoplanes</taxon>
    </lineage>
</organism>
<dbReference type="Proteomes" id="UP000294901">
    <property type="component" value="Unassembled WGS sequence"/>
</dbReference>
<dbReference type="GO" id="GO:0016853">
    <property type="term" value="F:isomerase activity"/>
    <property type="evidence" value="ECO:0007669"/>
    <property type="project" value="UniProtKB-KW"/>
</dbReference>
<sequence>MTMDPLVMLTDVDRATDELLRSVADLDPAAVGAPSLLPGWTAGHVLTHVARNADALTNLLTWARTGVETPPYASREARDAAIEEGAGRPLREQVEDIRAAHERFADAGAAMPAEAWAFPLPTLGQSAAAVPWTRLREVTVHHVDLGLGYTPADWPEAFALRLLREVAAGAGDDWPAMHLRPYGIDHVLAIGDAPEPPVVGGPTKSIAAWLTGRGDGADLTVSPDGELPAPPTWK</sequence>
<dbReference type="Pfam" id="PF07398">
    <property type="entry name" value="MDMPI_C"/>
    <property type="match status" value="1"/>
</dbReference>
<accession>A0A4R6JQF1</accession>
<reference evidence="3 4" key="1">
    <citation type="submission" date="2019-03" db="EMBL/GenBank/DDBJ databases">
        <title>Sequencing the genomes of 1000 actinobacteria strains.</title>
        <authorList>
            <person name="Klenk H.-P."/>
        </authorList>
    </citation>
    <scope>NUCLEOTIDE SEQUENCE [LARGE SCALE GENOMIC DNA]</scope>
    <source>
        <strain evidence="3 4">DSM 43805</strain>
    </source>
</reference>
<name>A0A4R6JQF1_9ACTN</name>
<gene>
    <name evidence="3" type="ORF">C8E87_1232</name>
</gene>
<dbReference type="OrthoDB" id="5118203at2"/>
<proteinExistence type="predicted"/>
<dbReference type="RefSeq" id="WP_133872196.1">
    <property type="nucleotide sequence ID" value="NZ_BOMD01000094.1"/>
</dbReference>
<protein>
    <submittedName>
        <fullName evidence="3">Maleylpyruvate isomerase</fullName>
    </submittedName>
</protein>